<comment type="caution">
    <text evidence="2">The sequence shown here is derived from an EMBL/GenBank/DDBJ whole genome shotgun (WGS) entry which is preliminary data.</text>
</comment>
<dbReference type="EMBL" id="JBHTCC010000001">
    <property type="protein sequence ID" value="MFC7298090.1"/>
    <property type="molecule type" value="Genomic_DNA"/>
</dbReference>
<gene>
    <name evidence="2" type="ORF">ACFQO0_06545</name>
</gene>
<name>A0ABW2J3L3_9BURK</name>
<accession>A0ABW2J3L3</accession>
<evidence type="ECO:0000313" key="3">
    <source>
        <dbReference type="Proteomes" id="UP001596379"/>
    </source>
</evidence>
<dbReference type="RefSeq" id="WP_382233212.1">
    <property type="nucleotide sequence ID" value="NZ_JBHTCC010000001.1"/>
</dbReference>
<dbReference type="InterPro" id="IPR045526">
    <property type="entry name" value="DUF6471"/>
</dbReference>
<reference evidence="3" key="1">
    <citation type="journal article" date="2019" name="Int. J. Syst. Evol. Microbiol.">
        <title>The Global Catalogue of Microorganisms (GCM) 10K type strain sequencing project: providing services to taxonomists for standard genome sequencing and annotation.</title>
        <authorList>
            <consortium name="The Broad Institute Genomics Platform"/>
            <consortium name="The Broad Institute Genome Sequencing Center for Infectious Disease"/>
            <person name="Wu L."/>
            <person name="Ma J."/>
        </authorList>
    </citation>
    <scope>NUCLEOTIDE SEQUENCE [LARGE SCALE GENOMIC DNA]</scope>
    <source>
        <strain evidence="3">CCUG 36956</strain>
    </source>
</reference>
<evidence type="ECO:0000313" key="2">
    <source>
        <dbReference type="EMBL" id="MFC7298090.1"/>
    </source>
</evidence>
<feature type="domain" description="DUF6471" evidence="1">
    <location>
        <begin position="18"/>
        <end position="82"/>
    </location>
</feature>
<evidence type="ECO:0000259" key="1">
    <source>
        <dbReference type="Pfam" id="PF20075"/>
    </source>
</evidence>
<protein>
    <submittedName>
        <fullName evidence="2">DUF6471 domain-containing protein</fullName>
    </submittedName>
</protein>
<sequence>MNKLVKEHVEQAQPYEAWEDTAKELIELEMRRRGIGYKQLSRQLEELGIHESPDQINRKVIRKRFSAAFLVACLRAMGVENISLI</sequence>
<proteinExistence type="predicted"/>
<dbReference type="Pfam" id="PF20075">
    <property type="entry name" value="DUF6471"/>
    <property type="match status" value="1"/>
</dbReference>
<keyword evidence="3" id="KW-1185">Reference proteome</keyword>
<dbReference type="Proteomes" id="UP001596379">
    <property type="component" value="Unassembled WGS sequence"/>
</dbReference>
<organism evidence="2 3">
    <name type="scientific">Herminiimonas aquatilis</name>
    <dbReference type="NCBI Taxonomy" id="345342"/>
    <lineage>
        <taxon>Bacteria</taxon>
        <taxon>Pseudomonadati</taxon>
        <taxon>Pseudomonadota</taxon>
        <taxon>Betaproteobacteria</taxon>
        <taxon>Burkholderiales</taxon>
        <taxon>Oxalobacteraceae</taxon>
        <taxon>Herminiimonas</taxon>
    </lineage>
</organism>